<sequence>MFIRQLQDEIRMAYGTKAEVDPRNPKPFPDTSNKVYGWLVARPDFRLEKYGPDVEPLPELPDIYKIK</sequence>
<accession>A0ABM1NJX8</accession>
<dbReference type="Proteomes" id="UP000695000">
    <property type="component" value="Unplaced"/>
</dbReference>
<proteinExistence type="predicted"/>
<keyword evidence="1" id="KW-1185">Reference proteome</keyword>
<dbReference type="Pfam" id="PF14945">
    <property type="entry name" value="LLC1"/>
    <property type="match status" value="1"/>
</dbReference>
<dbReference type="InterPro" id="IPR020339">
    <property type="entry name" value="C20orf85-like"/>
</dbReference>
<evidence type="ECO:0000313" key="2">
    <source>
        <dbReference type="RefSeq" id="XP_017787128.1"/>
    </source>
</evidence>
<name>A0ABM1NJX8_NICVS</name>
<reference evidence="2" key="1">
    <citation type="submission" date="2025-08" db="UniProtKB">
        <authorList>
            <consortium name="RefSeq"/>
        </authorList>
    </citation>
    <scope>IDENTIFICATION</scope>
    <source>
        <tissue evidence="2">Whole Larva</tissue>
    </source>
</reference>
<organism evidence="1 2">
    <name type="scientific">Nicrophorus vespilloides</name>
    <name type="common">Boreal carrion beetle</name>
    <dbReference type="NCBI Taxonomy" id="110193"/>
    <lineage>
        <taxon>Eukaryota</taxon>
        <taxon>Metazoa</taxon>
        <taxon>Ecdysozoa</taxon>
        <taxon>Arthropoda</taxon>
        <taxon>Hexapoda</taxon>
        <taxon>Insecta</taxon>
        <taxon>Pterygota</taxon>
        <taxon>Neoptera</taxon>
        <taxon>Endopterygota</taxon>
        <taxon>Coleoptera</taxon>
        <taxon>Polyphaga</taxon>
        <taxon>Staphyliniformia</taxon>
        <taxon>Silphidae</taxon>
        <taxon>Nicrophorinae</taxon>
        <taxon>Nicrophorus</taxon>
    </lineage>
</organism>
<dbReference type="GeneID" id="108569888"/>
<gene>
    <name evidence="2" type="primary">LOC108569888</name>
</gene>
<dbReference type="RefSeq" id="XP_017787128.1">
    <property type="nucleotide sequence ID" value="XM_017931639.1"/>
</dbReference>
<protein>
    <submittedName>
        <fullName evidence="2">Uncharacterized protein LOC108569888</fullName>
    </submittedName>
</protein>
<evidence type="ECO:0000313" key="1">
    <source>
        <dbReference type="Proteomes" id="UP000695000"/>
    </source>
</evidence>